<gene>
    <name evidence="9" type="primary">CSON012896</name>
</gene>
<feature type="region of interest" description="Disordered" evidence="7">
    <location>
        <begin position="428"/>
        <end position="450"/>
    </location>
</feature>
<dbReference type="OMA" id="WKRKEPR"/>
<keyword evidence="5" id="KW-0496">Mitochondrion</keyword>
<evidence type="ECO:0000256" key="4">
    <source>
        <dbReference type="ARBA" id="ARBA00022824"/>
    </source>
</evidence>
<reference evidence="9" key="2">
    <citation type="submission" date="2018-07" db="EMBL/GenBank/DDBJ databases">
        <authorList>
            <person name="Quirk P.G."/>
            <person name="Krulwich T.A."/>
        </authorList>
    </citation>
    <scope>NUCLEOTIDE SEQUENCE</scope>
</reference>
<sequence>MSLTLNPEYDRIEEFPVLNITDKPNYDENSCENNDIIDNNDNSLIVTGEQNLNSNSYDDKIVCTVVYDNNNKCNRPIQQEQARKKALNNQDNNDDDHLSGSCSRTAMRQRNNLLFNMINSIMNYLGTYNNNNKNKNENCSNDNKKEKCDDDDNLRDDENRITMNNDKLDRCYKNSVNDCDNRINSNNKNMKFDEFNSEMGDESVIEYAFPDESDESAMETTEAKTKIGMVQRRNSFSVTLSSSTSRMRVALGVLIRLILPVANKLSKGWNGLRGGGLLNLINKIRGTKGLLTTLLALAANTVSMSLSSVQVTNRFDPILRVIKLKKDSTAASASSSSSLPRLSITSTSSYSSFESLSSGNTSPLGTIPKTLSLTYLRDEPAEKCVNCVVLAEPPPGQPITADIIFIHGLHGSLVNTWKQGLWKSEGRLEGFNRPPKPPIRPPKRQRHSRSTLVVPSIKRARYSDNFDIRNEENDTFELKHKTQTINYDNKVYTYECGDVGDVQYMDDVEYSFPTFRLRIDDLELNETVKQGLRRTSEVPNPKENANFSKCWPGEWLPLDCPGVRVIAVNYTTDPYLWRPVWVKKRNRSTLVDRAREMSDMLIEKDVGNKRPIIWVGHSKGGIFIKQMIVDAWESGRANAKNLFRSSRGCFFYSVPHRGSSLADFNLPLLRQSVELLEIQKDCPSILDLHRRFVALYRAGHLKVDVFSFVETALTLMSVLYLRIVTIDSADPGIGEVCGVHLDHREICKPRSRECLLYTELVKMINNARY</sequence>
<organism evidence="9">
    <name type="scientific">Culicoides sonorensis</name>
    <name type="common">Biting midge</name>
    <dbReference type="NCBI Taxonomy" id="179676"/>
    <lineage>
        <taxon>Eukaryota</taxon>
        <taxon>Metazoa</taxon>
        <taxon>Ecdysozoa</taxon>
        <taxon>Arthropoda</taxon>
        <taxon>Hexapoda</taxon>
        <taxon>Insecta</taxon>
        <taxon>Pterygota</taxon>
        <taxon>Neoptera</taxon>
        <taxon>Endopterygota</taxon>
        <taxon>Diptera</taxon>
        <taxon>Nematocera</taxon>
        <taxon>Chironomoidea</taxon>
        <taxon>Ceratopogonidae</taxon>
        <taxon>Ceratopogoninae</taxon>
        <taxon>Culicoides</taxon>
        <taxon>Monoculicoides</taxon>
    </lineage>
</organism>
<evidence type="ECO:0000256" key="6">
    <source>
        <dbReference type="ARBA" id="ARBA00023136"/>
    </source>
</evidence>
<dbReference type="InterPro" id="IPR029058">
    <property type="entry name" value="AB_hydrolase_fold"/>
</dbReference>
<evidence type="ECO:0000256" key="5">
    <source>
        <dbReference type="ARBA" id="ARBA00023128"/>
    </source>
</evidence>
<evidence type="ECO:0000313" key="8">
    <source>
        <dbReference type="EMBL" id="SSX05559.1"/>
    </source>
</evidence>
<dbReference type="EMBL" id="UFQT01000631">
    <property type="protein sequence ID" value="SSX25918.1"/>
    <property type="molecule type" value="Genomic_DNA"/>
</dbReference>
<reference evidence="8" key="1">
    <citation type="submission" date="2018-04" db="EMBL/GenBank/DDBJ databases">
        <authorList>
            <person name="Go L.Y."/>
            <person name="Mitchell J.A."/>
        </authorList>
    </citation>
    <scope>NUCLEOTIDE SEQUENCE</scope>
    <source>
        <tissue evidence="8">Whole organism</tissue>
    </source>
</reference>
<accession>A0A336MIQ4</accession>
<comment type="subcellular location">
    <subcellularLocation>
        <location evidence="2">Endoplasmic reticulum</location>
    </subcellularLocation>
    <subcellularLocation>
        <location evidence="3">Membrane</location>
    </subcellularLocation>
    <subcellularLocation>
        <location evidence="1">Mitochondrion</location>
    </subcellularLocation>
</comment>
<keyword evidence="4" id="KW-0256">Endoplasmic reticulum</keyword>
<name>A0A336MIQ4_CULSO</name>
<evidence type="ECO:0000256" key="7">
    <source>
        <dbReference type="SAM" id="MobiDB-lite"/>
    </source>
</evidence>
<evidence type="ECO:0000256" key="2">
    <source>
        <dbReference type="ARBA" id="ARBA00004240"/>
    </source>
</evidence>
<evidence type="ECO:0000256" key="3">
    <source>
        <dbReference type="ARBA" id="ARBA00004370"/>
    </source>
</evidence>
<protein>
    <submittedName>
        <fullName evidence="9">CSON012896 protein</fullName>
    </submittedName>
</protein>
<dbReference type="EMBL" id="UFQS01000631">
    <property type="protein sequence ID" value="SSX05559.1"/>
    <property type="molecule type" value="Genomic_DNA"/>
</dbReference>
<feature type="region of interest" description="Disordered" evidence="7">
    <location>
        <begin position="80"/>
        <end position="102"/>
    </location>
</feature>
<dbReference type="PANTHER" id="PTHR48182:SF2">
    <property type="entry name" value="PROTEIN SERAC1"/>
    <property type="match status" value="1"/>
</dbReference>
<dbReference type="GO" id="GO:0016020">
    <property type="term" value="C:membrane"/>
    <property type="evidence" value="ECO:0007669"/>
    <property type="project" value="UniProtKB-SubCell"/>
</dbReference>
<dbReference type="VEuPathDB" id="VectorBase:CSON012896"/>
<evidence type="ECO:0000313" key="9">
    <source>
        <dbReference type="EMBL" id="SSX25918.1"/>
    </source>
</evidence>
<keyword evidence="6" id="KW-0472">Membrane</keyword>
<dbReference type="SUPFAM" id="SSF53474">
    <property type="entry name" value="alpha/beta-Hydrolases"/>
    <property type="match status" value="1"/>
</dbReference>
<dbReference type="GO" id="GO:0005739">
    <property type="term" value="C:mitochondrion"/>
    <property type="evidence" value="ECO:0007669"/>
    <property type="project" value="UniProtKB-SubCell"/>
</dbReference>
<evidence type="ECO:0000256" key="1">
    <source>
        <dbReference type="ARBA" id="ARBA00004173"/>
    </source>
</evidence>
<proteinExistence type="predicted"/>
<dbReference type="InterPro" id="IPR052374">
    <property type="entry name" value="SERAC1"/>
</dbReference>
<dbReference type="GO" id="GO:0005783">
    <property type="term" value="C:endoplasmic reticulum"/>
    <property type="evidence" value="ECO:0007669"/>
    <property type="project" value="UniProtKB-SubCell"/>
</dbReference>
<dbReference type="PANTHER" id="PTHR48182">
    <property type="entry name" value="PROTEIN SERAC1"/>
    <property type="match status" value="1"/>
</dbReference>
<dbReference type="AlphaFoldDB" id="A0A336MIQ4"/>
<dbReference type="Gene3D" id="3.40.50.1820">
    <property type="entry name" value="alpha/beta hydrolase"/>
    <property type="match status" value="1"/>
</dbReference>